<dbReference type="SUPFAM" id="SSF54373">
    <property type="entry name" value="FAD-linked reductases, C-terminal domain"/>
    <property type="match status" value="1"/>
</dbReference>
<dbReference type="EMBL" id="CP097121">
    <property type="protein sequence ID" value="USS91358.1"/>
    <property type="molecule type" value="Genomic_DNA"/>
</dbReference>
<dbReference type="RefSeq" id="WP_252795903.1">
    <property type="nucleotide sequence ID" value="NZ_CP097121.1"/>
</dbReference>
<dbReference type="InterPro" id="IPR036188">
    <property type="entry name" value="FAD/NAD-bd_sf"/>
</dbReference>
<dbReference type="Pfam" id="PF01266">
    <property type="entry name" value="DAO"/>
    <property type="match status" value="1"/>
</dbReference>
<keyword evidence="7" id="KW-1185">Reference proteome</keyword>
<evidence type="ECO:0000256" key="1">
    <source>
        <dbReference type="ARBA" id="ARBA00001974"/>
    </source>
</evidence>
<gene>
    <name evidence="6" type="ORF">M3M37_02510</name>
</gene>
<dbReference type="Gene3D" id="3.30.9.10">
    <property type="entry name" value="D-Amino Acid Oxidase, subunit A, domain 2"/>
    <property type="match status" value="1"/>
</dbReference>
<evidence type="ECO:0000313" key="7">
    <source>
        <dbReference type="Proteomes" id="UP001056164"/>
    </source>
</evidence>
<sequence length="366" mass="39728">MIGGGIVGTSAAYFLNQLAPADQVQVTLFDNGTGQATKAAAGIISPWLSKRRNQHWYHLARDGAVVVKQLATATKMDTQTYANNGTIITRKDAAQVFDLEQLARERKQLAPLMGEIRSLNPSEIKQLLPMLTNMQQPGLFISGGSWIDGNRFCQHLLAQCAQAMVHVVSEQVTLADEHQLITTGGVQRFDKIIVATGAWTKQLLQSINVKADIRPQKGQLIELQLPHATLPNRPVLMPESEYDFIPVASDRLIIGATHEDDQGFDLTETPAATTDLLQTAKHLIAGISSENVILKRVGTRAYTSDYGPFIGSVPEHADLLVGTGLGSSGLTTGPLVGKLLAQLALDQTVDLTTYSKPVTNYLRSER</sequence>
<dbReference type="PANTHER" id="PTHR13847:SF286">
    <property type="entry name" value="D-AMINO ACID DEHYDROGENASE"/>
    <property type="match status" value="1"/>
</dbReference>
<evidence type="ECO:0000256" key="2">
    <source>
        <dbReference type="ARBA" id="ARBA00009410"/>
    </source>
</evidence>
<feature type="domain" description="FAD dependent oxidoreductase" evidence="5">
    <location>
        <begin position="2"/>
        <end position="343"/>
    </location>
</feature>
<dbReference type="Proteomes" id="UP001056164">
    <property type="component" value="Chromosome"/>
</dbReference>
<reference evidence="6" key="1">
    <citation type="submission" date="2022-05" db="EMBL/GenBank/DDBJ databases">
        <authorList>
            <person name="Oliphant S.A."/>
            <person name="Watson-Haigh N.S."/>
            <person name="Sumby K.M."/>
            <person name="Gardner J.M."/>
            <person name="Jiranek V."/>
        </authorList>
    </citation>
    <scope>NUCLEOTIDE SEQUENCE</scope>
    <source>
        <strain evidence="6">KI4_A6</strain>
    </source>
</reference>
<accession>A0ABY5BZJ1</accession>
<evidence type="ECO:0000259" key="5">
    <source>
        <dbReference type="Pfam" id="PF01266"/>
    </source>
</evidence>
<name>A0ABY5BZJ1_9LACO</name>
<evidence type="ECO:0000256" key="4">
    <source>
        <dbReference type="ARBA" id="ARBA00023002"/>
    </source>
</evidence>
<protein>
    <submittedName>
        <fullName evidence="6">FAD-binding oxidoreductase</fullName>
    </submittedName>
</protein>
<keyword evidence="4" id="KW-0560">Oxidoreductase</keyword>
<evidence type="ECO:0000256" key="3">
    <source>
        <dbReference type="ARBA" id="ARBA00022630"/>
    </source>
</evidence>
<comment type="similarity">
    <text evidence="2">Belongs to the DadA oxidoreductase family.</text>
</comment>
<proteinExistence type="inferred from homology"/>
<organism evidence="6 7">
    <name type="scientific">Fructilactobacillus carniphilus</name>
    <dbReference type="NCBI Taxonomy" id="2940297"/>
    <lineage>
        <taxon>Bacteria</taxon>
        <taxon>Bacillati</taxon>
        <taxon>Bacillota</taxon>
        <taxon>Bacilli</taxon>
        <taxon>Lactobacillales</taxon>
        <taxon>Lactobacillaceae</taxon>
        <taxon>Fructilactobacillus</taxon>
    </lineage>
</organism>
<dbReference type="SUPFAM" id="SSF51905">
    <property type="entry name" value="FAD/NAD(P)-binding domain"/>
    <property type="match status" value="1"/>
</dbReference>
<comment type="cofactor">
    <cofactor evidence="1">
        <name>FAD</name>
        <dbReference type="ChEBI" id="CHEBI:57692"/>
    </cofactor>
</comment>
<dbReference type="PANTHER" id="PTHR13847">
    <property type="entry name" value="SARCOSINE DEHYDROGENASE-RELATED"/>
    <property type="match status" value="1"/>
</dbReference>
<keyword evidence="3" id="KW-0285">Flavoprotein</keyword>
<dbReference type="InterPro" id="IPR006076">
    <property type="entry name" value="FAD-dep_OxRdtase"/>
</dbReference>
<dbReference type="Gene3D" id="3.50.50.60">
    <property type="entry name" value="FAD/NAD(P)-binding domain"/>
    <property type="match status" value="1"/>
</dbReference>
<evidence type="ECO:0000313" key="6">
    <source>
        <dbReference type="EMBL" id="USS91358.1"/>
    </source>
</evidence>